<dbReference type="GO" id="GO:0046847">
    <property type="term" value="P:filopodium assembly"/>
    <property type="evidence" value="ECO:0007669"/>
    <property type="project" value="TreeGrafter"/>
</dbReference>
<feature type="compositionally biased region" description="Polar residues" evidence="1">
    <location>
        <begin position="643"/>
        <end position="654"/>
    </location>
</feature>
<organism evidence="4 5">
    <name type="scientific">Oryzias sinensis</name>
    <name type="common">Chinese medaka</name>
    <dbReference type="NCBI Taxonomy" id="183150"/>
    <lineage>
        <taxon>Eukaryota</taxon>
        <taxon>Metazoa</taxon>
        <taxon>Chordata</taxon>
        <taxon>Craniata</taxon>
        <taxon>Vertebrata</taxon>
        <taxon>Euteleostomi</taxon>
        <taxon>Actinopterygii</taxon>
        <taxon>Neopterygii</taxon>
        <taxon>Teleostei</taxon>
        <taxon>Neoteleostei</taxon>
        <taxon>Acanthomorphata</taxon>
        <taxon>Ovalentaria</taxon>
        <taxon>Atherinomorphae</taxon>
        <taxon>Beloniformes</taxon>
        <taxon>Adrianichthyidae</taxon>
        <taxon>Oryziinae</taxon>
        <taxon>Oryzias</taxon>
    </lineage>
</organism>
<dbReference type="SMART" id="SM00325">
    <property type="entry name" value="RhoGEF"/>
    <property type="match status" value="1"/>
</dbReference>
<dbReference type="SUPFAM" id="SSF48065">
    <property type="entry name" value="DBL homology domain (DH-domain)"/>
    <property type="match status" value="1"/>
</dbReference>
<dbReference type="Proteomes" id="UP000694383">
    <property type="component" value="Unplaced"/>
</dbReference>
<dbReference type="InterPro" id="IPR051092">
    <property type="entry name" value="FYVE_RhoGEF_PH"/>
</dbReference>
<keyword evidence="2" id="KW-1133">Transmembrane helix</keyword>
<evidence type="ECO:0000256" key="2">
    <source>
        <dbReference type="SAM" id="Phobius"/>
    </source>
</evidence>
<dbReference type="PANTHER" id="PTHR12673:SF79">
    <property type="entry name" value="FYVE, RHOGEF AND PH DOMAIN-CONTAINING PROTEIN 1"/>
    <property type="match status" value="1"/>
</dbReference>
<dbReference type="Pfam" id="PF00621">
    <property type="entry name" value="RhoGEF"/>
    <property type="match status" value="1"/>
</dbReference>
<reference evidence="4" key="2">
    <citation type="submission" date="2025-09" db="UniProtKB">
        <authorList>
            <consortium name="Ensembl"/>
        </authorList>
    </citation>
    <scope>IDENTIFICATION</scope>
</reference>
<feature type="compositionally biased region" description="Low complexity" evidence="1">
    <location>
        <begin position="174"/>
        <end position="186"/>
    </location>
</feature>
<feature type="region of interest" description="Disordered" evidence="1">
    <location>
        <begin position="629"/>
        <end position="665"/>
    </location>
</feature>
<accession>A0A8C8DQ37</accession>
<keyword evidence="2" id="KW-0812">Transmembrane</keyword>
<dbReference type="InterPro" id="IPR035899">
    <property type="entry name" value="DBL_dom_sf"/>
</dbReference>
<protein>
    <recommendedName>
        <fullName evidence="3">DH domain-containing protein</fullName>
    </recommendedName>
</protein>
<dbReference type="Ensembl" id="ENSOSIT00000023288.1">
    <property type="protein sequence ID" value="ENSOSIP00000022039.1"/>
    <property type="gene ID" value="ENSOSIG00000011623.1"/>
</dbReference>
<evidence type="ECO:0000313" key="4">
    <source>
        <dbReference type="Ensembl" id="ENSOSIP00000022039.1"/>
    </source>
</evidence>
<feature type="compositionally biased region" description="Polar residues" evidence="1">
    <location>
        <begin position="1"/>
        <end position="14"/>
    </location>
</feature>
<evidence type="ECO:0000256" key="1">
    <source>
        <dbReference type="SAM" id="MobiDB-lite"/>
    </source>
</evidence>
<evidence type="ECO:0000313" key="5">
    <source>
        <dbReference type="Proteomes" id="UP000694383"/>
    </source>
</evidence>
<dbReference type="GO" id="GO:0005085">
    <property type="term" value="F:guanyl-nucleotide exchange factor activity"/>
    <property type="evidence" value="ECO:0007669"/>
    <property type="project" value="InterPro"/>
</dbReference>
<dbReference type="PROSITE" id="PS50010">
    <property type="entry name" value="DH_2"/>
    <property type="match status" value="1"/>
</dbReference>
<dbReference type="PANTHER" id="PTHR12673">
    <property type="entry name" value="FACIOGENITAL DYSPLASIA PROTEIN"/>
    <property type="match status" value="1"/>
</dbReference>
<keyword evidence="2" id="KW-0472">Membrane</keyword>
<dbReference type="InterPro" id="IPR000219">
    <property type="entry name" value="DH_dom"/>
</dbReference>
<feature type="region of interest" description="Disordered" evidence="1">
    <location>
        <begin position="1"/>
        <end position="104"/>
    </location>
</feature>
<feature type="region of interest" description="Disordered" evidence="1">
    <location>
        <begin position="174"/>
        <end position="228"/>
    </location>
</feature>
<feature type="domain" description="DH" evidence="3">
    <location>
        <begin position="397"/>
        <end position="569"/>
    </location>
</feature>
<keyword evidence="5" id="KW-1185">Reference proteome</keyword>
<dbReference type="GO" id="GO:0007010">
    <property type="term" value="P:cytoskeleton organization"/>
    <property type="evidence" value="ECO:0007669"/>
    <property type="project" value="TreeGrafter"/>
</dbReference>
<dbReference type="CDD" id="cd00160">
    <property type="entry name" value="RhoGEF"/>
    <property type="match status" value="1"/>
</dbReference>
<dbReference type="GO" id="GO:0005737">
    <property type="term" value="C:cytoplasm"/>
    <property type="evidence" value="ECO:0007669"/>
    <property type="project" value="TreeGrafter"/>
</dbReference>
<sequence length="727" mass="80627">MKSLSLEPTCSSCGHQGVPDAVPPQESCSGLGPDVVLSGPASLEQGGELVKLPPVNSAGPPELPSPALLNRNKPVLLGPKPQVPPKPAHLQQQAGLSRPRLRMYDKPLPPPPTCRPLPADLQGCRTSQTHADGMASPTCVLSLIERFEREQIIMVPDITAGALSARSLEPTSSLPFLQPLSSSSLAPPLPENEPPSEGTESNDIMQLDEGEREESPLQVNEEDDEKDEDLATACLDGVCQKHLSIELSYSTSETHLDANVVTMEINDQLLQPAAILNQSELLSESMSLPYLQTDGKVANRDSGIDSISSPSHSEELCFTSVDDGGMVYPCSPTFILRPCSSSSYTCEEREVKGGGRKRREFSEEGDSDLEEEVELTLVMETPKTDMQDSVELSVHQRVFNIANELLHTEISYVSKLHLLDQVFCARLLEEARSRSSFPNDVVQGIFSNICSIYCFHQQFLLPALQKRMEEWTTNPRIGDILQKLAPFLKMYGEYVKNFDRAMELVNIWMERSTQFKAIIQEIQREERCGNLTLQHHMLEPVQRIPRYELLLKDYLHQLPEDAPDHSDAQTYSPPPLSALLIGTSCGYSPHLAPAFIRRSSPSIHRQFSSSRVSTWSSLHASSSIHPVSITPRHAPVSRRTDLQDSSLRTSSGSETIRPASDPIPTPCSIGKKTDVIVPAYEQYYAAEKALNLLELQFALSFFWVLAIWVCHVICNYDRMNWPTSRPS</sequence>
<dbReference type="AlphaFoldDB" id="A0A8C8DQ37"/>
<evidence type="ECO:0000259" key="3">
    <source>
        <dbReference type="PROSITE" id="PS50010"/>
    </source>
</evidence>
<dbReference type="Gene3D" id="1.20.900.10">
    <property type="entry name" value="Dbl homology (DH) domain"/>
    <property type="match status" value="1"/>
</dbReference>
<name>A0A8C8DQ37_9TELE</name>
<reference evidence="4" key="1">
    <citation type="submission" date="2025-08" db="UniProtKB">
        <authorList>
            <consortium name="Ensembl"/>
        </authorList>
    </citation>
    <scope>IDENTIFICATION</scope>
</reference>
<dbReference type="GeneTree" id="ENSGT00940000159438"/>
<proteinExistence type="predicted"/>
<feature type="transmembrane region" description="Helical" evidence="2">
    <location>
        <begin position="697"/>
        <end position="716"/>
    </location>
</feature>